<feature type="transmembrane region" description="Helical" evidence="1">
    <location>
        <begin position="344"/>
        <end position="369"/>
    </location>
</feature>
<evidence type="ECO:0000313" key="3">
    <source>
        <dbReference type="Proteomes" id="UP000199520"/>
    </source>
</evidence>
<feature type="transmembrane region" description="Helical" evidence="1">
    <location>
        <begin position="173"/>
        <end position="195"/>
    </location>
</feature>
<proteinExistence type="predicted"/>
<gene>
    <name evidence="2" type="ORF">SAMN04490355_103750</name>
</gene>
<feature type="transmembrane region" description="Helical" evidence="1">
    <location>
        <begin position="250"/>
        <end position="271"/>
    </location>
</feature>
<sequence>MKLQRIFPSYVLVALIACLLFGTLPVFGAGSNAEPIEYVNGVVLTIQSLDVTPNKKVGISSKSLVTVLLTSGADSGKQVQSINYITNQPLFDIIPSPGDKIILAVSEVQNEKQYHIADYNRLFPTYILVGLFVLSLLILGKSIGIKTIFVICLSVAIILKGMVPLILNYHWNFIIATMLVCAVITAITQITISGWNAKTWGAILGTVGGVFIAGVLAAISISWMHLTGLDSEEAMMLKVTTLTFMNFQEVLFAGIILGSLGAVMDVTISIASTQYEIKHSCPHYGFSEVFKSGINVGRDVMGTMANTLILAYTGSSLPLIFLIASQDSVSFMRIMNLNIVATEITRALTGSIGLICSIPLTAVITAFLLSRKNRQS</sequence>
<dbReference type="Proteomes" id="UP000199520">
    <property type="component" value="Unassembled WGS sequence"/>
</dbReference>
<dbReference type="PANTHER" id="PTHR41771">
    <property type="entry name" value="MEMBRANE PROTEIN-RELATED"/>
    <property type="match status" value="1"/>
</dbReference>
<dbReference type="Pfam" id="PF07907">
    <property type="entry name" value="YibE_F"/>
    <property type="match status" value="1"/>
</dbReference>
<dbReference type="InterPro" id="IPR012507">
    <property type="entry name" value="YibE_F"/>
</dbReference>
<feature type="transmembrane region" description="Helical" evidence="1">
    <location>
        <begin position="202"/>
        <end position="226"/>
    </location>
</feature>
<keyword evidence="1" id="KW-0812">Transmembrane</keyword>
<dbReference type="AlphaFoldDB" id="A0A1I4MTR6"/>
<dbReference type="EMBL" id="FOTS01000037">
    <property type="protein sequence ID" value="SFM06702.1"/>
    <property type="molecule type" value="Genomic_DNA"/>
</dbReference>
<evidence type="ECO:0000256" key="1">
    <source>
        <dbReference type="SAM" id="Phobius"/>
    </source>
</evidence>
<dbReference type="PANTHER" id="PTHR41771:SF1">
    <property type="entry name" value="MEMBRANE PROTEIN"/>
    <property type="match status" value="1"/>
</dbReference>
<keyword evidence="1" id="KW-0472">Membrane</keyword>
<dbReference type="RefSeq" id="WP_090940438.1">
    <property type="nucleotide sequence ID" value="NZ_FOTS01000037.1"/>
</dbReference>
<feature type="transmembrane region" description="Helical" evidence="1">
    <location>
        <begin position="122"/>
        <end position="140"/>
    </location>
</feature>
<feature type="transmembrane region" description="Helical" evidence="1">
    <location>
        <begin position="147"/>
        <end position="167"/>
    </location>
</feature>
<accession>A0A1I4MTR6</accession>
<keyword evidence="1" id="KW-1133">Transmembrane helix</keyword>
<dbReference type="PROSITE" id="PS51257">
    <property type="entry name" value="PROKAR_LIPOPROTEIN"/>
    <property type="match status" value="1"/>
</dbReference>
<keyword evidence="3" id="KW-1185">Reference proteome</keyword>
<feature type="transmembrane region" description="Helical" evidence="1">
    <location>
        <begin position="304"/>
        <end position="324"/>
    </location>
</feature>
<organism evidence="2 3">
    <name type="scientific">Pelosinus propionicus DSM 13327</name>
    <dbReference type="NCBI Taxonomy" id="1123291"/>
    <lineage>
        <taxon>Bacteria</taxon>
        <taxon>Bacillati</taxon>
        <taxon>Bacillota</taxon>
        <taxon>Negativicutes</taxon>
        <taxon>Selenomonadales</taxon>
        <taxon>Sporomusaceae</taxon>
        <taxon>Pelosinus</taxon>
    </lineage>
</organism>
<reference evidence="3" key="1">
    <citation type="submission" date="2016-10" db="EMBL/GenBank/DDBJ databases">
        <authorList>
            <person name="Varghese N."/>
            <person name="Submissions S."/>
        </authorList>
    </citation>
    <scope>NUCLEOTIDE SEQUENCE [LARGE SCALE GENOMIC DNA]</scope>
    <source>
        <strain evidence="3">DSM 13327</strain>
    </source>
</reference>
<dbReference type="OrthoDB" id="5753718at2"/>
<dbReference type="STRING" id="1123291.SAMN04490355_103750"/>
<protein>
    <submittedName>
        <fullName evidence="2">Uncharacterized membrane protein</fullName>
    </submittedName>
</protein>
<evidence type="ECO:0000313" key="2">
    <source>
        <dbReference type="EMBL" id="SFM06702.1"/>
    </source>
</evidence>
<name>A0A1I4MTR6_9FIRM</name>